<accession>A0ABT6DLZ6</accession>
<sequence>MKNWILGGIFILAVVLGAVTYQNMGGSRAALSGTDLDWRMLSEMDYITGKSSKELEALNGKMVKIPGFMVPLEDEQRAVTEFLLVPNAQACIHVPPPPPNQMVYVKMKKGTEAVFEPIWVYGTFRINTKKSMYGDASFEIIGEGVELYK</sequence>
<proteinExistence type="predicted"/>
<dbReference type="Pfam" id="PF11736">
    <property type="entry name" value="DUF3299"/>
    <property type="match status" value="1"/>
</dbReference>
<protein>
    <submittedName>
        <fullName evidence="1">DUF3299 domain-containing protein</fullName>
    </submittedName>
</protein>
<dbReference type="RefSeq" id="WP_277579376.1">
    <property type="nucleotide sequence ID" value="NZ_JANRMI010000005.1"/>
</dbReference>
<keyword evidence="2" id="KW-1185">Reference proteome</keyword>
<dbReference type="Gene3D" id="2.40.50.870">
    <property type="entry name" value="Protein of unknown function (DUF3299)"/>
    <property type="match status" value="1"/>
</dbReference>
<reference evidence="1" key="1">
    <citation type="submission" date="2022-08" db="EMBL/GenBank/DDBJ databases">
        <title>Novel Bdellovibrio Species Isolated from Svalbard: Designation Bdellovibrio svalbardensis.</title>
        <authorList>
            <person name="Mitchell R.J."/>
            <person name="Choi S.Y."/>
        </authorList>
    </citation>
    <scope>NUCLEOTIDE SEQUENCE</scope>
    <source>
        <strain evidence="1">PAP01</strain>
    </source>
</reference>
<dbReference type="InterPro" id="IPR021727">
    <property type="entry name" value="DUF3299"/>
</dbReference>
<dbReference type="Proteomes" id="UP001152321">
    <property type="component" value="Unassembled WGS sequence"/>
</dbReference>
<comment type="caution">
    <text evidence="1">The sequence shown here is derived from an EMBL/GenBank/DDBJ whole genome shotgun (WGS) entry which is preliminary data.</text>
</comment>
<dbReference type="EMBL" id="JANRMI010000005">
    <property type="protein sequence ID" value="MDG0817900.1"/>
    <property type="molecule type" value="Genomic_DNA"/>
</dbReference>
<name>A0ABT6DLZ6_9BACT</name>
<evidence type="ECO:0000313" key="2">
    <source>
        <dbReference type="Proteomes" id="UP001152321"/>
    </source>
</evidence>
<evidence type="ECO:0000313" key="1">
    <source>
        <dbReference type="EMBL" id="MDG0817900.1"/>
    </source>
</evidence>
<organism evidence="1 2">
    <name type="scientific">Bdellovibrio svalbardensis</name>
    <dbReference type="NCBI Taxonomy" id="2972972"/>
    <lineage>
        <taxon>Bacteria</taxon>
        <taxon>Pseudomonadati</taxon>
        <taxon>Bdellovibrionota</taxon>
        <taxon>Bdellovibrionia</taxon>
        <taxon>Bdellovibrionales</taxon>
        <taxon>Pseudobdellovibrionaceae</taxon>
        <taxon>Bdellovibrio</taxon>
    </lineage>
</organism>
<gene>
    <name evidence="1" type="ORF">NWE73_16075</name>
</gene>